<evidence type="ECO:0000256" key="1">
    <source>
        <dbReference type="SAM" id="MobiDB-lite"/>
    </source>
</evidence>
<protein>
    <submittedName>
        <fullName evidence="2">Uncharacterized protein</fullName>
    </submittedName>
</protein>
<gene>
    <name evidence="2" type="ORF">H7965_04825</name>
</gene>
<organism evidence="2 3">
    <name type="scientific">Siccirubricoccus deserti</name>
    <dbReference type="NCBI Taxonomy" id="2013562"/>
    <lineage>
        <taxon>Bacteria</taxon>
        <taxon>Pseudomonadati</taxon>
        <taxon>Pseudomonadota</taxon>
        <taxon>Alphaproteobacteria</taxon>
        <taxon>Acetobacterales</taxon>
        <taxon>Roseomonadaceae</taxon>
        <taxon>Siccirubricoccus</taxon>
    </lineage>
</organism>
<dbReference type="RefSeq" id="WP_186769420.1">
    <property type="nucleotide sequence ID" value="NZ_JACOMF010000004.1"/>
</dbReference>
<sequence>MAAASTTSPCHEERRPPGHRRPFAFVASARPGDARVIHVMMQRVGIAMRAPRRAVSCTMRSIAQEKARSELRFLLTRRMRVKIA</sequence>
<evidence type="ECO:0000313" key="3">
    <source>
        <dbReference type="Proteomes" id="UP000600101"/>
    </source>
</evidence>
<name>A0A9X0QVD2_9PROT</name>
<comment type="caution">
    <text evidence="2">The sequence shown here is derived from an EMBL/GenBank/DDBJ whole genome shotgun (WGS) entry which is preliminary data.</text>
</comment>
<evidence type="ECO:0000313" key="2">
    <source>
        <dbReference type="EMBL" id="MBC4014641.1"/>
    </source>
</evidence>
<keyword evidence="3" id="KW-1185">Reference proteome</keyword>
<dbReference type="EMBL" id="JACOMF010000004">
    <property type="protein sequence ID" value="MBC4014641.1"/>
    <property type="molecule type" value="Genomic_DNA"/>
</dbReference>
<accession>A0A9X0QVD2</accession>
<dbReference type="Proteomes" id="UP000600101">
    <property type="component" value="Unassembled WGS sequence"/>
</dbReference>
<reference evidence="2" key="1">
    <citation type="submission" date="2020-08" db="EMBL/GenBank/DDBJ databases">
        <authorList>
            <person name="Hu Y."/>
            <person name="Nguyen S.V."/>
            <person name="Li F."/>
            <person name="Fanning S."/>
        </authorList>
    </citation>
    <scope>NUCLEOTIDE SEQUENCE</scope>
    <source>
        <strain evidence="2">SYSU D8009</strain>
    </source>
</reference>
<feature type="region of interest" description="Disordered" evidence="1">
    <location>
        <begin position="1"/>
        <end position="23"/>
    </location>
</feature>
<proteinExistence type="predicted"/>
<dbReference type="AlphaFoldDB" id="A0A9X0QVD2"/>